<reference evidence="3" key="2">
    <citation type="submission" date="2015-01" db="EMBL/GenBank/DDBJ databases">
        <title>Evolutionary Origins and Diversification of the Mycorrhizal Mutualists.</title>
        <authorList>
            <consortium name="DOE Joint Genome Institute"/>
            <consortium name="Mycorrhizal Genomics Consortium"/>
            <person name="Kohler A."/>
            <person name="Kuo A."/>
            <person name="Nagy L.G."/>
            <person name="Floudas D."/>
            <person name="Copeland A."/>
            <person name="Barry K.W."/>
            <person name="Cichocki N."/>
            <person name="Veneault-Fourrey C."/>
            <person name="LaButti K."/>
            <person name="Lindquist E.A."/>
            <person name="Lipzen A."/>
            <person name="Lundell T."/>
            <person name="Morin E."/>
            <person name="Murat C."/>
            <person name="Riley R."/>
            <person name="Ohm R."/>
            <person name="Sun H."/>
            <person name="Tunlid A."/>
            <person name="Henrissat B."/>
            <person name="Grigoriev I.V."/>
            <person name="Hibbett D.S."/>
            <person name="Martin F."/>
        </authorList>
    </citation>
    <scope>NUCLEOTIDE SEQUENCE [LARGE SCALE GENOMIC DNA]</scope>
    <source>
        <strain evidence="3">h7</strain>
    </source>
</reference>
<keyword evidence="3" id="KW-1185">Reference proteome</keyword>
<evidence type="ECO:0000313" key="2">
    <source>
        <dbReference type="EMBL" id="KIM39126.1"/>
    </source>
</evidence>
<dbReference type="HOGENOM" id="CLU_1865370_0_0_1"/>
<keyword evidence="1" id="KW-0732">Signal</keyword>
<proteinExistence type="predicted"/>
<evidence type="ECO:0000256" key="1">
    <source>
        <dbReference type="SAM" id="SignalP"/>
    </source>
</evidence>
<protein>
    <recommendedName>
        <fullName evidence="4">Secreted protein</fullName>
    </recommendedName>
</protein>
<accession>A0A0C3C6C7</accession>
<feature type="signal peptide" evidence="1">
    <location>
        <begin position="1"/>
        <end position="17"/>
    </location>
</feature>
<dbReference type="EMBL" id="KN831787">
    <property type="protein sequence ID" value="KIM39126.1"/>
    <property type="molecule type" value="Genomic_DNA"/>
</dbReference>
<reference evidence="2 3" key="1">
    <citation type="submission" date="2014-04" db="EMBL/GenBank/DDBJ databases">
        <authorList>
            <consortium name="DOE Joint Genome Institute"/>
            <person name="Kuo A."/>
            <person name="Gay G."/>
            <person name="Dore J."/>
            <person name="Kohler A."/>
            <person name="Nagy L.G."/>
            <person name="Floudas D."/>
            <person name="Copeland A."/>
            <person name="Barry K.W."/>
            <person name="Cichocki N."/>
            <person name="Veneault-Fourrey C."/>
            <person name="LaButti K."/>
            <person name="Lindquist E.A."/>
            <person name="Lipzen A."/>
            <person name="Lundell T."/>
            <person name="Morin E."/>
            <person name="Murat C."/>
            <person name="Sun H."/>
            <person name="Tunlid A."/>
            <person name="Henrissat B."/>
            <person name="Grigoriev I.V."/>
            <person name="Hibbett D.S."/>
            <person name="Martin F."/>
            <person name="Nordberg H.P."/>
            <person name="Cantor M.N."/>
            <person name="Hua S.X."/>
        </authorList>
    </citation>
    <scope>NUCLEOTIDE SEQUENCE [LARGE SCALE GENOMIC DNA]</scope>
    <source>
        <strain evidence="3">h7</strain>
    </source>
</reference>
<name>A0A0C3C6C7_HEBCY</name>
<organism evidence="2 3">
    <name type="scientific">Hebeloma cylindrosporum</name>
    <dbReference type="NCBI Taxonomy" id="76867"/>
    <lineage>
        <taxon>Eukaryota</taxon>
        <taxon>Fungi</taxon>
        <taxon>Dikarya</taxon>
        <taxon>Basidiomycota</taxon>
        <taxon>Agaricomycotina</taxon>
        <taxon>Agaricomycetes</taxon>
        <taxon>Agaricomycetidae</taxon>
        <taxon>Agaricales</taxon>
        <taxon>Agaricineae</taxon>
        <taxon>Hymenogastraceae</taxon>
        <taxon>Hebeloma</taxon>
    </lineage>
</organism>
<dbReference type="AlphaFoldDB" id="A0A0C3C6C7"/>
<evidence type="ECO:0008006" key="4">
    <source>
        <dbReference type="Google" id="ProtNLM"/>
    </source>
</evidence>
<feature type="chain" id="PRO_5002175937" description="Secreted protein" evidence="1">
    <location>
        <begin position="18"/>
        <end position="137"/>
    </location>
</feature>
<evidence type="ECO:0000313" key="3">
    <source>
        <dbReference type="Proteomes" id="UP000053424"/>
    </source>
</evidence>
<dbReference type="Proteomes" id="UP000053424">
    <property type="component" value="Unassembled WGS sequence"/>
</dbReference>
<sequence length="137" mass="15688">MWATLHILVLISPFASSHPLSIPLSSKTPPLLCPQGKQPRQYGTSSAILVMKELRSPWFLFILFFCCLHTPKSPHSGRMFQGRHTGRKASYLNWCYLQPGINWVVHKAAIFISFLLFKCDDFPLEKSLICIDYLHLV</sequence>
<gene>
    <name evidence="2" type="ORF">M413DRAFT_447464</name>
</gene>